<comment type="caution">
    <text evidence="3">The sequence shown here is derived from an EMBL/GenBank/DDBJ whole genome shotgun (WGS) entry which is preliminary data.</text>
</comment>
<sequence>MSRKSLVIGLTGNIATGKSTILSYLREKCAFIIDADKLGHRVIEPGGLMATRTAPNSVRPSRLSTHRRRLLEARRMEESEARQMIDLQPPQAAKVNQADRVIENDGSLTELHAQLDAIWEDLKRRYPRRMTTLAR</sequence>
<keyword evidence="3" id="KW-0418">Kinase</keyword>
<dbReference type="GO" id="GO:0005524">
    <property type="term" value="F:ATP binding"/>
    <property type="evidence" value="ECO:0007669"/>
    <property type="project" value="UniProtKB-KW"/>
</dbReference>
<keyword evidence="1" id="KW-0547">Nucleotide-binding</keyword>
<dbReference type="EMBL" id="VYDA01000593">
    <property type="protein sequence ID" value="MYH63319.1"/>
    <property type="molecule type" value="Genomic_DNA"/>
</dbReference>
<proteinExistence type="predicted"/>
<evidence type="ECO:0000256" key="1">
    <source>
        <dbReference type="ARBA" id="ARBA00022741"/>
    </source>
</evidence>
<protein>
    <submittedName>
        <fullName evidence="3">Dephospho-CoA kinase</fullName>
    </submittedName>
</protein>
<dbReference type="AlphaFoldDB" id="A0A6B1G314"/>
<gene>
    <name evidence="3" type="ORF">F4148_16730</name>
</gene>
<dbReference type="Pfam" id="PF01121">
    <property type="entry name" value="CoaE"/>
    <property type="match status" value="1"/>
</dbReference>
<name>A0A6B1G314_9CHLR</name>
<dbReference type="InterPro" id="IPR027417">
    <property type="entry name" value="P-loop_NTPase"/>
</dbReference>
<dbReference type="InterPro" id="IPR001977">
    <property type="entry name" value="Depp_CoAkinase"/>
</dbReference>
<keyword evidence="3" id="KW-0808">Transferase</keyword>
<evidence type="ECO:0000313" key="3">
    <source>
        <dbReference type="EMBL" id="MYH63319.1"/>
    </source>
</evidence>
<evidence type="ECO:0000256" key="2">
    <source>
        <dbReference type="ARBA" id="ARBA00022840"/>
    </source>
</evidence>
<dbReference type="SUPFAM" id="SSF52540">
    <property type="entry name" value="P-loop containing nucleoside triphosphate hydrolases"/>
    <property type="match status" value="1"/>
</dbReference>
<dbReference type="GO" id="GO:0015937">
    <property type="term" value="P:coenzyme A biosynthetic process"/>
    <property type="evidence" value="ECO:0007669"/>
    <property type="project" value="InterPro"/>
</dbReference>
<accession>A0A6B1G314</accession>
<dbReference type="PROSITE" id="PS51219">
    <property type="entry name" value="DPCK"/>
    <property type="match status" value="1"/>
</dbReference>
<reference evidence="3" key="1">
    <citation type="submission" date="2019-09" db="EMBL/GenBank/DDBJ databases">
        <title>Characterisation of the sponge microbiome using genome-centric metagenomics.</title>
        <authorList>
            <person name="Engelberts J.P."/>
            <person name="Robbins S.J."/>
            <person name="De Goeij J.M."/>
            <person name="Aranda M."/>
            <person name="Bell S.C."/>
            <person name="Webster N.S."/>
        </authorList>
    </citation>
    <scope>NUCLEOTIDE SEQUENCE</scope>
    <source>
        <strain evidence="3">SB0675_bin_29</strain>
    </source>
</reference>
<dbReference type="Gene3D" id="3.40.50.300">
    <property type="entry name" value="P-loop containing nucleotide triphosphate hydrolases"/>
    <property type="match status" value="2"/>
</dbReference>
<keyword evidence="2" id="KW-0067">ATP-binding</keyword>
<dbReference type="GO" id="GO:0004140">
    <property type="term" value="F:dephospho-CoA kinase activity"/>
    <property type="evidence" value="ECO:0007669"/>
    <property type="project" value="InterPro"/>
</dbReference>
<organism evidence="3">
    <name type="scientific">Caldilineaceae bacterium SB0675_bin_29</name>
    <dbReference type="NCBI Taxonomy" id="2605266"/>
    <lineage>
        <taxon>Bacteria</taxon>
        <taxon>Bacillati</taxon>
        <taxon>Chloroflexota</taxon>
        <taxon>Caldilineae</taxon>
        <taxon>Caldilineales</taxon>
        <taxon>Caldilineaceae</taxon>
    </lineage>
</organism>